<dbReference type="GO" id="GO:0005634">
    <property type="term" value="C:nucleus"/>
    <property type="evidence" value="ECO:0007669"/>
    <property type="project" value="UniProtKB-SubCell"/>
</dbReference>
<dbReference type="InterPro" id="IPR033877">
    <property type="entry name" value="Frm2/Hbn1"/>
</dbReference>
<evidence type="ECO:0000256" key="6">
    <source>
        <dbReference type="ARBA" id="ARBA00023242"/>
    </source>
</evidence>
<organism evidence="8 9">
    <name type="scientific">Thelonectria olida</name>
    <dbReference type="NCBI Taxonomy" id="1576542"/>
    <lineage>
        <taxon>Eukaryota</taxon>
        <taxon>Fungi</taxon>
        <taxon>Dikarya</taxon>
        <taxon>Ascomycota</taxon>
        <taxon>Pezizomycotina</taxon>
        <taxon>Sordariomycetes</taxon>
        <taxon>Hypocreomycetidae</taxon>
        <taxon>Hypocreales</taxon>
        <taxon>Nectriaceae</taxon>
        <taxon>Thelonectria</taxon>
    </lineage>
</organism>
<dbReference type="Proteomes" id="UP000777438">
    <property type="component" value="Unassembled WGS sequence"/>
</dbReference>
<accession>A0A9P8VSH7</accession>
<keyword evidence="4" id="KW-0963">Cytoplasm</keyword>
<dbReference type="InterPro" id="IPR000415">
    <property type="entry name" value="Nitroreductase-like"/>
</dbReference>
<dbReference type="GO" id="GO:0005737">
    <property type="term" value="C:cytoplasm"/>
    <property type="evidence" value="ECO:0007669"/>
    <property type="project" value="UniProtKB-SubCell"/>
</dbReference>
<protein>
    <submittedName>
        <fullName evidence="8">Nitroreductase-like protein</fullName>
    </submittedName>
</protein>
<sequence>MTSDNITTDQFLKAAKYRRTVYGLKDASPVPDSRIEEIVKEVLSFSPSSYNTQPGRISLILGEKHKQFWDIAIKEAEPILTAAGAWEALGPRFHAFKDAYGSVVFWDSGKTIKESGETHKGAAHLFPQFADHASGMTQILVWTALELEGFGANLQHIGAIPPVEAALKKFLNLPDDYTLKANLNFGEPAQPQPEAPAKLPFDQTLTIYN</sequence>
<evidence type="ECO:0000256" key="1">
    <source>
        <dbReference type="ARBA" id="ARBA00004123"/>
    </source>
</evidence>
<feature type="domain" description="Nitroreductase" evidence="7">
    <location>
        <begin position="16"/>
        <end position="186"/>
    </location>
</feature>
<evidence type="ECO:0000259" key="7">
    <source>
        <dbReference type="Pfam" id="PF00881"/>
    </source>
</evidence>
<dbReference type="OrthoDB" id="2138173at2759"/>
<dbReference type="CDD" id="cd02140">
    <property type="entry name" value="Frm2-like"/>
    <property type="match status" value="1"/>
</dbReference>
<gene>
    <name evidence="8" type="ORF">B0T10DRAFT_588585</name>
</gene>
<dbReference type="FunFam" id="3.40.109.10:FF:000001">
    <property type="entry name" value="Nitroreductase family"/>
    <property type="match status" value="1"/>
</dbReference>
<dbReference type="GO" id="GO:0034599">
    <property type="term" value="P:cellular response to oxidative stress"/>
    <property type="evidence" value="ECO:0007669"/>
    <property type="project" value="InterPro"/>
</dbReference>
<evidence type="ECO:0000256" key="3">
    <source>
        <dbReference type="ARBA" id="ARBA00007118"/>
    </source>
</evidence>
<name>A0A9P8VSH7_9HYPO</name>
<dbReference type="Pfam" id="PF00881">
    <property type="entry name" value="Nitroreductase"/>
    <property type="match status" value="1"/>
</dbReference>
<evidence type="ECO:0000256" key="4">
    <source>
        <dbReference type="ARBA" id="ARBA00022490"/>
    </source>
</evidence>
<keyword evidence="9" id="KW-1185">Reference proteome</keyword>
<keyword evidence="5" id="KW-0560">Oxidoreductase</keyword>
<keyword evidence="6" id="KW-0539">Nucleus</keyword>
<dbReference type="EMBL" id="JAGPYM010000044">
    <property type="protein sequence ID" value="KAH6873849.1"/>
    <property type="molecule type" value="Genomic_DNA"/>
</dbReference>
<comment type="similarity">
    <text evidence="3">Belongs to the nitroreductase family.</text>
</comment>
<comment type="subcellular location">
    <subcellularLocation>
        <location evidence="2">Cytoplasm</location>
    </subcellularLocation>
    <subcellularLocation>
        <location evidence="1">Nucleus</location>
    </subcellularLocation>
</comment>
<evidence type="ECO:0000256" key="2">
    <source>
        <dbReference type="ARBA" id="ARBA00004496"/>
    </source>
</evidence>
<evidence type="ECO:0000313" key="9">
    <source>
        <dbReference type="Proteomes" id="UP000777438"/>
    </source>
</evidence>
<comment type="caution">
    <text evidence="8">The sequence shown here is derived from an EMBL/GenBank/DDBJ whole genome shotgun (WGS) entry which is preliminary data.</text>
</comment>
<evidence type="ECO:0000313" key="8">
    <source>
        <dbReference type="EMBL" id="KAH6873849.1"/>
    </source>
</evidence>
<evidence type="ECO:0000256" key="5">
    <source>
        <dbReference type="ARBA" id="ARBA00023002"/>
    </source>
</evidence>
<dbReference type="AlphaFoldDB" id="A0A9P8VSH7"/>
<dbReference type="Gene3D" id="3.40.109.10">
    <property type="entry name" value="NADH Oxidase"/>
    <property type="match status" value="1"/>
</dbReference>
<dbReference type="InterPro" id="IPR029479">
    <property type="entry name" value="Nitroreductase"/>
</dbReference>
<dbReference type="PANTHER" id="PTHR43035">
    <property type="entry name" value="FATTY ACID REPRESSION MUTANT PROTEIN 2-RELATED"/>
    <property type="match status" value="1"/>
</dbReference>
<reference evidence="8 9" key="1">
    <citation type="journal article" date="2021" name="Nat. Commun.">
        <title>Genetic determinants of endophytism in the Arabidopsis root mycobiome.</title>
        <authorList>
            <person name="Mesny F."/>
            <person name="Miyauchi S."/>
            <person name="Thiergart T."/>
            <person name="Pickel B."/>
            <person name="Atanasova L."/>
            <person name="Karlsson M."/>
            <person name="Huettel B."/>
            <person name="Barry K.W."/>
            <person name="Haridas S."/>
            <person name="Chen C."/>
            <person name="Bauer D."/>
            <person name="Andreopoulos W."/>
            <person name="Pangilinan J."/>
            <person name="LaButti K."/>
            <person name="Riley R."/>
            <person name="Lipzen A."/>
            <person name="Clum A."/>
            <person name="Drula E."/>
            <person name="Henrissat B."/>
            <person name="Kohler A."/>
            <person name="Grigoriev I.V."/>
            <person name="Martin F.M."/>
            <person name="Hacquard S."/>
        </authorList>
    </citation>
    <scope>NUCLEOTIDE SEQUENCE [LARGE SCALE GENOMIC DNA]</scope>
    <source>
        <strain evidence="8 9">MPI-CAGE-CH-0241</strain>
    </source>
</reference>
<dbReference type="SUPFAM" id="SSF55469">
    <property type="entry name" value="FMN-dependent nitroreductase-like"/>
    <property type="match status" value="1"/>
</dbReference>
<dbReference type="GO" id="GO:0016491">
    <property type="term" value="F:oxidoreductase activity"/>
    <property type="evidence" value="ECO:0007669"/>
    <property type="project" value="UniProtKB-KW"/>
</dbReference>
<dbReference type="PANTHER" id="PTHR43035:SF4">
    <property type="entry name" value="NITROREDUCTASE FAMILY PROTEIN (AFU_ORTHOLOGUE AFUA_3G03530)"/>
    <property type="match status" value="1"/>
</dbReference>
<proteinExistence type="inferred from homology"/>